<gene>
    <name evidence="2" type="ORF">UREG_00303</name>
</gene>
<dbReference type="InParanoid" id="C4JDD7"/>
<feature type="region of interest" description="Disordered" evidence="1">
    <location>
        <begin position="96"/>
        <end position="126"/>
    </location>
</feature>
<organism evidence="2 3">
    <name type="scientific">Uncinocarpus reesii (strain UAMH 1704)</name>
    <dbReference type="NCBI Taxonomy" id="336963"/>
    <lineage>
        <taxon>Eukaryota</taxon>
        <taxon>Fungi</taxon>
        <taxon>Dikarya</taxon>
        <taxon>Ascomycota</taxon>
        <taxon>Pezizomycotina</taxon>
        <taxon>Eurotiomycetes</taxon>
        <taxon>Eurotiomycetidae</taxon>
        <taxon>Onygenales</taxon>
        <taxon>Onygenaceae</taxon>
        <taxon>Uncinocarpus</taxon>
    </lineage>
</organism>
<dbReference type="AlphaFoldDB" id="C4JDD7"/>
<evidence type="ECO:0000313" key="2">
    <source>
        <dbReference type="EMBL" id="EEP75457.1"/>
    </source>
</evidence>
<name>C4JDD7_UNCRE</name>
<evidence type="ECO:0000313" key="3">
    <source>
        <dbReference type="Proteomes" id="UP000002058"/>
    </source>
</evidence>
<accession>C4JDD7</accession>
<keyword evidence="3" id="KW-1185">Reference proteome</keyword>
<dbReference type="GeneID" id="8439059"/>
<feature type="compositionally biased region" description="Basic residues" evidence="1">
    <location>
        <begin position="113"/>
        <end position="126"/>
    </location>
</feature>
<dbReference type="VEuPathDB" id="FungiDB:UREG_00303"/>
<protein>
    <submittedName>
        <fullName evidence="2">Uncharacterized protein</fullName>
    </submittedName>
</protein>
<dbReference type="HOGENOM" id="CLU_1094967_0_0_1"/>
<dbReference type="Proteomes" id="UP000002058">
    <property type="component" value="Unassembled WGS sequence"/>
</dbReference>
<evidence type="ECO:0000256" key="1">
    <source>
        <dbReference type="SAM" id="MobiDB-lite"/>
    </source>
</evidence>
<dbReference type="RefSeq" id="XP_002540790.1">
    <property type="nucleotide sequence ID" value="XM_002540744.1"/>
</dbReference>
<proteinExistence type="predicted"/>
<dbReference type="EMBL" id="CH476615">
    <property type="protein sequence ID" value="EEP75457.1"/>
    <property type="molecule type" value="Genomic_DNA"/>
</dbReference>
<reference evidence="3" key="1">
    <citation type="journal article" date="2009" name="Genome Res.">
        <title>Comparative genomic analyses of the human fungal pathogens Coccidioides and their relatives.</title>
        <authorList>
            <person name="Sharpton T.J."/>
            <person name="Stajich J.E."/>
            <person name="Rounsley S.D."/>
            <person name="Gardner M.J."/>
            <person name="Wortman J.R."/>
            <person name="Jordar V.S."/>
            <person name="Maiti R."/>
            <person name="Kodira C.D."/>
            <person name="Neafsey D.E."/>
            <person name="Zeng Q."/>
            <person name="Hung C.-Y."/>
            <person name="McMahan C."/>
            <person name="Muszewska A."/>
            <person name="Grynberg M."/>
            <person name="Mandel M.A."/>
            <person name="Kellner E.M."/>
            <person name="Barker B.M."/>
            <person name="Galgiani J.N."/>
            <person name="Orbach M.J."/>
            <person name="Kirkland T.N."/>
            <person name="Cole G.T."/>
            <person name="Henn M.R."/>
            <person name="Birren B.W."/>
            <person name="Taylor J.W."/>
        </authorList>
    </citation>
    <scope>NUCLEOTIDE SEQUENCE [LARGE SCALE GENOMIC DNA]</scope>
    <source>
        <strain evidence="3">UAMH 1704</strain>
    </source>
</reference>
<sequence>MERVDRVVGIMIWTDDASEVSGRAKHAMDDWRTDATREQTSVEEAEPTNCQWSLVGEKRAVTNLRVIERPSGTRMQMSEQRIGCWMKMGLYFKRTDKKKKKKRKNQEPGGTSRHMKMKKKKKKKKNMKLFAWRPSRGPTASTLLKAGVLVDQVDAAGILCLLAGPQGVPSGVNLHLASRLLPKPGPCHPVTLAASWGVRSDVVLEQRQDAVVGPQARARRVAALVRREIVVQSRQRARGSASTEITRRFVHFES</sequence>
<dbReference type="KEGG" id="ure:UREG_00303"/>